<dbReference type="Gene3D" id="1.10.357.10">
    <property type="entry name" value="Tetracycline Repressor, domain 2"/>
    <property type="match status" value="1"/>
</dbReference>
<keyword evidence="2" id="KW-0805">Transcription regulation</keyword>
<dbReference type="PROSITE" id="PS50977">
    <property type="entry name" value="HTH_TETR_2"/>
    <property type="match status" value="1"/>
</dbReference>
<accession>A0A7I7Z453</accession>
<organism evidence="7 8">
    <name type="scientific">Mycobacterium parmense</name>
    <dbReference type="NCBI Taxonomy" id="185642"/>
    <lineage>
        <taxon>Bacteria</taxon>
        <taxon>Bacillati</taxon>
        <taxon>Actinomycetota</taxon>
        <taxon>Actinomycetes</taxon>
        <taxon>Mycobacteriales</taxon>
        <taxon>Mycobacteriaceae</taxon>
        <taxon>Mycobacterium</taxon>
        <taxon>Mycobacterium simiae complex</taxon>
    </lineage>
</organism>
<dbReference type="InterPro" id="IPR001647">
    <property type="entry name" value="HTH_TetR"/>
</dbReference>
<dbReference type="InterPro" id="IPR050109">
    <property type="entry name" value="HTH-type_TetR-like_transc_reg"/>
</dbReference>
<dbReference type="RefSeq" id="WP_085269959.1">
    <property type="nucleotide sequence ID" value="NZ_AP022614.1"/>
</dbReference>
<dbReference type="PANTHER" id="PTHR30055">
    <property type="entry name" value="HTH-TYPE TRANSCRIPTIONAL REGULATOR RUTR"/>
    <property type="match status" value="1"/>
</dbReference>
<dbReference type="SUPFAM" id="SSF46689">
    <property type="entry name" value="Homeodomain-like"/>
    <property type="match status" value="1"/>
</dbReference>
<proteinExistence type="predicted"/>
<evidence type="ECO:0000256" key="5">
    <source>
        <dbReference type="PROSITE-ProRule" id="PRU00335"/>
    </source>
</evidence>
<comment type="subunit">
    <text evidence="1">Homodimer.</text>
</comment>
<dbReference type="InterPro" id="IPR009057">
    <property type="entry name" value="Homeodomain-like_sf"/>
</dbReference>
<evidence type="ECO:0000256" key="4">
    <source>
        <dbReference type="ARBA" id="ARBA00023163"/>
    </source>
</evidence>
<dbReference type="GO" id="GO:0003700">
    <property type="term" value="F:DNA-binding transcription factor activity"/>
    <property type="evidence" value="ECO:0007669"/>
    <property type="project" value="TreeGrafter"/>
</dbReference>
<dbReference type="GO" id="GO:0000976">
    <property type="term" value="F:transcription cis-regulatory region binding"/>
    <property type="evidence" value="ECO:0007669"/>
    <property type="project" value="TreeGrafter"/>
</dbReference>
<dbReference type="GO" id="GO:0045892">
    <property type="term" value="P:negative regulation of DNA-templated transcription"/>
    <property type="evidence" value="ECO:0007669"/>
    <property type="project" value="UniProtKB-ARBA"/>
</dbReference>
<protein>
    <recommendedName>
        <fullName evidence="6">HTH tetR-type domain-containing protein</fullName>
    </recommendedName>
</protein>
<dbReference type="AlphaFoldDB" id="A0A7I7Z453"/>
<gene>
    <name evidence="7" type="ORF">MPRM_52850</name>
</gene>
<feature type="DNA-binding region" description="H-T-H motif" evidence="5">
    <location>
        <begin position="32"/>
        <end position="51"/>
    </location>
</feature>
<feature type="domain" description="HTH tetR-type" evidence="6">
    <location>
        <begin position="9"/>
        <end position="69"/>
    </location>
</feature>
<dbReference type="EMBL" id="AP022614">
    <property type="protein sequence ID" value="BBZ48004.1"/>
    <property type="molecule type" value="Genomic_DNA"/>
</dbReference>
<dbReference type="Proteomes" id="UP000467105">
    <property type="component" value="Chromosome"/>
</dbReference>
<sequence length="263" mass="29427">MTARRLEPQQRRAQLLDVAAAMFAEKPYENVFVEDIAARAGVSRASLYHYFPSKRDLYVTIFKRASNRLLARANPDPQLPLADQLATGLEAHIQYFAEHPFEAIAISRGALSDDPAIQAIVTDELNVIGQRLIDKLVAEGRLRDVTEIAVEGWLAFVRAACVKWVQSQRITRADLTGMCLRAFNCALGYPDTPHESPQKLADKRPRSGAFSRVAELVTTITTGVEHWNRIPRSFVRKAAADATMTKVQLGRDTLRQIKTQTSR</sequence>
<evidence type="ECO:0000256" key="3">
    <source>
        <dbReference type="ARBA" id="ARBA00023125"/>
    </source>
</evidence>
<evidence type="ECO:0000313" key="8">
    <source>
        <dbReference type="Proteomes" id="UP000467105"/>
    </source>
</evidence>
<keyword evidence="3 5" id="KW-0238">DNA-binding</keyword>
<dbReference type="FunFam" id="1.10.10.60:FF:000141">
    <property type="entry name" value="TetR family transcriptional regulator"/>
    <property type="match status" value="1"/>
</dbReference>
<dbReference type="PRINTS" id="PR00455">
    <property type="entry name" value="HTHTETR"/>
</dbReference>
<evidence type="ECO:0000256" key="2">
    <source>
        <dbReference type="ARBA" id="ARBA00023015"/>
    </source>
</evidence>
<keyword evidence="4" id="KW-0804">Transcription</keyword>
<evidence type="ECO:0000313" key="7">
    <source>
        <dbReference type="EMBL" id="BBZ48004.1"/>
    </source>
</evidence>
<evidence type="ECO:0000259" key="6">
    <source>
        <dbReference type="PROSITE" id="PS50977"/>
    </source>
</evidence>
<name>A0A7I7Z453_9MYCO</name>
<reference evidence="7 8" key="1">
    <citation type="journal article" date="2019" name="Emerg. Microbes Infect.">
        <title>Comprehensive subspecies identification of 175 nontuberculous mycobacteria species based on 7547 genomic profiles.</title>
        <authorList>
            <person name="Matsumoto Y."/>
            <person name="Kinjo T."/>
            <person name="Motooka D."/>
            <person name="Nabeya D."/>
            <person name="Jung N."/>
            <person name="Uechi K."/>
            <person name="Horii T."/>
            <person name="Iida T."/>
            <person name="Fujita J."/>
            <person name="Nakamura S."/>
        </authorList>
    </citation>
    <scope>NUCLEOTIDE SEQUENCE [LARGE SCALE GENOMIC DNA]</scope>
    <source>
        <strain evidence="7 8">JCM 14742</strain>
    </source>
</reference>
<dbReference type="PANTHER" id="PTHR30055:SF174">
    <property type="entry name" value="TRANSCRIPTIONAL REGULATORY PROTEIN (PROBABLY TETR-FAMILY)-RELATED"/>
    <property type="match status" value="1"/>
</dbReference>
<keyword evidence="8" id="KW-1185">Reference proteome</keyword>
<dbReference type="Pfam" id="PF00440">
    <property type="entry name" value="TetR_N"/>
    <property type="match status" value="1"/>
</dbReference>
<evidence type="ECO:0000256" key="1">
    <source>
        <dbReference type="ARBA" id="ARBA00011738"/>
    </source>
</evidence>